<name>A0A1Y3BQC1_EURMA</name>
<reference evidence="1 2" key="1">
    <citation type="submission" date="2017-03" db="EMBL/GenBank/DDBJ databases">
        <title>Genome Survey of Euroglyphus maynei.</title>
        <authorList>
            <person name="Arlian L.G."/>
            <person name="Morgan M.S."/>
            <person name="Rider S.D."/>
        </authorList>
    </citation>
    <scope>NUCLEOTIDE SEQUENCE [LARGE SCALE GENOMIC DNA]</scope>
    <source>
        <strain evidence="1">Arlian Lab</strain>
        <tissue evidence="1">Whole body</tissue>
    </source>
</reference>
<organism evidence="1 2">
    <name type="scientific">Euroglyphus maynei</name>
    <name type="common">Mayne's house dust mite</name>
    <dbReference type="NCBI Taxonomy" id="6958"/>
    <lineage>
        <taxon>Eukaryota</taxon>
        <taxon>Metazoa</taxon>
        <taxon>Ecdysozoa</taxon>
        <taxon>Arthropoda</taxon>
        <taxon>Chelicerata</taxon>
        <taxon>Arachnida</taxon>
        <taxon>Acari</taxon>
        <taxon>Acariformes</taxon>
        <taxon>Sarcoptiformes</taxon>
        <taxon>Astigmata</taxon>
        <taxon>Psoroptidia</taxon>
        <taxon>Analgoidea</taxon>
        <taxon>Pyroglyphidae</taxon>
        <taxon>Pyroglyphinae</taxon>
        <taxon>Euroglyphus</taxon>
    </lineage>
</organism>
<gene>
    <name evidence="1" type="ORF">BLA29_004893</name>
</gene>
<evidence type="ECO:0000313" key="1">
    <source>
        <dbReference type="EMBL" id="OTF82003.1"/>
    </source>
</evidence>
<sequence>MMKMMKVLVASVVMWH</sequence>
<accession>A0A1Y3BQC1</accession>
<proteinExistence type="predicted"/>
<keyword evidence="2" id="KW-1185">Reference proteome</keyword>
<dbReference type="AlphaFoldDB" id="A0A1Y3BQC1"/>
<comment type="caution">
    <text evidence="1">The sequence shown here is derived from an EMBL/GenBank/DDBJ whole genome shotgun (WGS) entry which is preliminary data.</text>
</comment>
<dbReference type="Proteomes" id="UP000194236">
    <property type="component" value="Unassembled WGS sequence"/>
</dbReference>
<evidence type="ECO:0000313" key="2">
    <source>
        <dbReference type="Proteomes" id="UP000194236"/>
    </source>
</evidence>
<protein>
    <submittedName>
        <fullName evidence="1">Uncharacterized protein</fullName>
    </submittedName>
</protein>
<dbReference type="EMBL" id="MUJZ01010735">
    <property type="protein sequence ID" value="OTF82003.1"/>
    <property type="molecule type" value="Genomic_DNA"/>
</dbReference>